<dbReference type="GO" id="GO:0004088">
    <property type="term" value="F:carbamoyl-phosphate synthase (glutamine-hydrolyzing) activity"/>
    <property type="evidence" value="ECO:0007669"/>
    <property type="project" value="UniProtKB-EC"/>
</dbReference>
<evidence type="ECO:0000256" key="6">
    <source>
        <dbReference type="ARBA" id="ARBA00022605"/>
    </source>
</evidence>
<feature type="domain" description="ATP-grasp" evidence="17">
    <location>
        <begin position="1063"/>
        <end position="1255"/>
    </location>
</feature>
<dbReference type="Gene3D" id="3.40.50.20">
    <property type="match status" value="2"/>
</dbReference>
<feature type="domain" description="ATP-grasp" evidence="17">
    <location>
        <begin position="529"/>
        <end position="721"/>
    </location>
</feature>
<dbReference type="EC" id="6.3.5.5" evidence="3"/>
<evidence type="ECO:0000313" key="20">
    <source>
        <dbReference type="Proteomes" id="UP000001357"/>
    </source>
</evidence>
<evidence type="ECO:0000259" key="18">
    <source>
        <dbReference type="PROSITE" id="PS51855"/>
    </source>
</evidence>
<dbReference type="FunFam" id="1.10.1030.10:FF:000001">
    <property type="entry name" value="Carbamoyl-phosphate synthase large chain"/>
    <property type="match status" value="1"/>
</dbReference>
<evidence type="ECO:0000256" key="7">
    <source>
        <dbReference type="ARBA" id="ARBA00022723"/>
    </source>
</evidence>
<feature type="domain" description="MGS-like" evidence="18">
    <location>
        <begin position="1321"/>
        <end position="1485"/>
    </location>
</feature>
<dbReference type="SUPFAM" id="SSF48108">
    <property type="entry name" value="Carbamoyl phosphate synthetase, large subunit connection domain"/>
    <property type="match status" value="1"/>
</dbReference>
<dbReference type="FunFam" id="3.30.470.20:FF:000001">
    <property type="entry name" value="Carbamoyl-phosphate synthase large chain"/>
    <property type="match status" value="1"/>
</dbReference>
<evidence type="ECO:0000313" key="19">
    <source>
        <dbReference type="EMBL" id="EDQ93054.1"/>
    </source>
</evidence>
<dbReference type="GO" id="GO:0004087">
    <property type="term" value="F:carbamoyl-phosphate synthase (ammonia) activity"/>
    <property type="evidence" value="ECO:0007669"/>
    <property type="project" value="UniProtKB-EC"/>
</dbReference>
<dbReference type="Pfam" id="PF02786">
    <property type="entry name" value="CPSase_L_D2"/>
    <property type="match status" value="2"/>
</dbReference>
<evidence type="ECO:0000256" key="16">
    <source>
        <dbReference type="PROSITE-ProRule" id="PRU00409"/>
    </source>
</evidence>
<dbReference type="KEGG" id="mbr:MONBRDRAFT_17284"/>
<dbReference type="EMBL" id="CH991543">
    <property type="protein sequence ID" value="EDQ93054.1"/>
    <property type="molecule type" value="Genomic_DNA"/>
</dbReference>
<dbReference type="GO" id="GO:0006541">
    <property type="term" value="P:glutamine metabolic process"/>
    <property type="evidence" value="ECO:0000318"/>
    <property type="project" value="GO_Central"/>
</dbReference>
<accession>A9UQJ1</accession>
<dbReference type="SUPFAM" id="SSF52335">
    <property type="entry name" value="Methylglyoxal synthase-like"/>
    <property type="match status" value="1"/>
</dbReference>
<evidence type="ECO:0000256" key="3">
    <source>
        <dbReference type="ARBA" id="ARBA00012738"/>
    </source>
</evidence>
<dbReference type="PRINTS" id="PR00096">
    <property type="entry name" value="GATASE"/>
</dbReference>
<keyword evidence="9 16" id="KW-0547">Nucleotide-binding</keyword>
<dbReference type="Proteomes" id="UP000001357">
    <property type="component" value="Unassembled WGS sequence"/>
</dbReference>
<dbReference type="PROSITE" id="PS51273">
    <property type="entry name" value="GATASE_TYPE_1"/>
    <property type="match status" value="1"/>
</dbReference>
<keyword evidence="10 16" id="KW-0067">ATP-binding</keyword>
<dbReference type="OMA" id="YEVEYLY"/>
<evidence type="ECO:0000256" key="13">
    <source>
        <dbReference type="ARBA" id="ARBA00047359"/>
    </source>
</evidence>
<organism evidence="19 20">
    <name type="scientific">Monosiga brevicollis</name>
    <name type="common">Choanoflagellate</name>
    <dbReference type="NCBI Taxonomy" id="81824"/>
    <lineage>
        <taxon>Eukaryota</taxon>
        <taxon>Choanoflagellata</taxon>
        <taxon>Craspedida</taxon>
        <taxon>Salpingoecidae</taxon>
        <taxon>Monosiga</taxon>
    </lineage>
</organism>
<dbReference type="FunFam" id="3.30.470.20:FF:000026">
    <property type="entry name" value="Carbamoyl-phosphate synthase large chain"/>
    <property type="match status" value="1"/>
</dbReference>
<comment type="pathway">
    <text evidence="1">Amino-acid biosynthesis; L-arginine biosynthesis; carbamoyl phosphate from bicarbonate: step 1/1.</text>
</comment>
<comment type="similarity">
    <text evidence="2">Belongs to the CarB family.</text>
</comment>
<dbReference type="PROSITE" id="PS00867">
    <property type="entry name" value="CPSASE_2"/>
    <property type="match status" value="1"/>
</dbReference>
<dbReference type="InterPro" id="IPR036480">
    <property type="entry name" value="CarbP_synth_ssu_N_sf"/>
</dbReference>
<dbReference type="SUPFAM" id="SSF52440">
    <property type="entry name" value="PreATP-grasp domain"/>
    <property type="match status" value="2"/>
</dbReference>
<dbReference type="CDD" id="cd01744">
    <property type="entry name" value="GATase1_CPSase"/>
    <property type="match status" value="1"/>
</dbReference>
<dbReference type="SMART" id="SM01097">
    <property type="entry name" value="CPSase_sm_chain"/>
    <property type="match status" value="1"/>
</dbReference>
<name>A9UQJ1_MONBE</name>
<dbReference type="NCBIfam" id="NF003671">
    <property type="entry name" value="PRK05294.1"/>
    <property type="match status" value="1"/>
</dbReference>
<dbReference type="InterPro" id="IPR058047">
    <property type="entry name" value="CPSase_preATP-grasp"/>
</dbReference>
<evidence type="ECO:0000256" key="9">
    <source>
        <dbReference type="ARBA" id="ARBA00022741"/>
    </source>
</evidence>
<dbReference type="eggNOG" id="KOG0370">
    <property type="taxonomic scope" value="Eukaryota"/>
</dbReference>
<dbReference type="InterPro" id="IPR035686">
    <property type="entry name" value="CPSase_GATase1"/>
</dbReference>
<dbReference type="Gene3D" id="3.30.1490.20">
    <property type="entry name" value="ATP-grasp fold, A domain"/>
    <property type="match status" value="1"/>
</dbReference>
<evidence type="ECO:0000256" key="5">
    <source>
        <dbReference type="ARBA" id="ARBA00022598"/>
    </source>
</evidence>
<dbReference type="SUPFAM" id="SSF52317">
    <property type="entry name" value="Class I glutamine amidotransferase-like"/>
    <property type="match status" value="1"/>
</dbReference>
<dbReference type="NCBIfam" id="TIGR01368">
    <property type="entry name" value="CPSaseIIsmall"/>
    <property type="match status" value="1"/>
</dbReference>
<dbReference type="PRINTS" id="PR00099">
    <property type="entry name" value="CPSGATASE"/>
</dbReference>
<dbReference type="InterPro" id="IPR005479">
    <property type="entry name" value="CPAse_ATP-bd"/>
</dbReference>
<keyword evidence="4" id="KW-0055">Arginine biosynthesis</keyword>
<dbReference type="SUPFAM" id="SSF56059">
    <property type="entry name" value="Glutathione synthetase ATP-binding domain-like"/>
    <property type="match status" value="2"/>
</dbReference>
<dbReference type="GO" id="GO:0004151">
    <property type="term" value="F:dihydroorotase activity"/>
    <property type="evidence" value="ECO:0000318"/>
    <property type="project" value="GO_Central"/>
</dbReference>
<proteinExistence type="inferred from homology"/>
<comment type="catalytic activity">
    <reaction evidence="13">
        <text>hydrogencarbonate + NH4(+) + 2 ATP = carbamoyl phosphate + 2 ADP + phosphate + 2 H(+)</text>
        <dbReference type="Rhea" id="RHEA:18029"/>
        <dbReference type="ChEBI" id="CHEBI:15378"/>
        <dbReference type="ChEBI" id="CHEBI:17544"/>
        <dbReference type="ChEBI" id="CHEBI:28938"/>
        <dbReference type="ChEBI" id="CHEBI:30616"/>
        <dbReference type="ChEBI" id="CHEBI:43474"/>
        <dbReference type="ChEBI" id="CHEBI:58228"/>
        <dbReference type="ChEBI" id="CHEBI:456216"/>
        <dbReference type="EC" id="6.3.4.16"/>
    </reaction>
</comment>
<dbReference type="InterPro" id="IPR013815">
    <property type="entry name" value="ATP_grasp_subdomain_1"/>
</dbReference>
<dbReference type="PANTHER" id="PTHR11405:SF5">
    <property type="entry name" value="CAD PROTEIN"/>
    <property type="match status" value="1"/>
</dbReference>
<dbReference type="Gene3D" id="3.40.50.1380">
    <property type="entry name" value="Methylglyoxal synthase-like domain"/>
    <property type="match status" value="1"/>
</dbReference>
<dbReference type="InterPro" id="IPR005480">
    <property type="entry name" value="CPSase_lsu_oligo"/>
</dbReference>
<dbReference type="SMART" id="SM00851">
    <property type="entry name" value="MGS"/>
    <property type="match status" value="1"/>
</dbReference>
<dbReference type="FunFam" id="3.30.1490.20:FF:000001">
    <property type="entry name" value="Carbamoyl-phosphate synthase large chain"/>
    <property type="match status" value="1"/>
</dbReference>
<dbReference type="PROSITE" id="PS00866">
    <property type="entry name" value="CPSASE_1"/>
    <property type="match status" value="2"/>
</dbReference>
<dbReference type="GeneID" id="5887357"/>
<dbReference type="RefSeq" id="XP_001742816.1">
    <property type="nucleotide sequence ID" value="XM_001742764.1"/>
</dbReference>
<evidence type="ECO:0000256" key="14">
    <source>
        <dbReference type="ARBA" id="ARBA00048816"/>
    </source>
</evidence>
<dbReference type="EC" id="6.3.4.16" evidence="12"/>
<dbReference type="InterPro" id="IPR016185">
    <property type="entry name" value="PreATP-grasp_dom_sf"/>
</dbReference>
<dbReference type="InParanoid" id="A9UQJ1"/>
<dbReference type="FunFam" id="3.40.50.20:FF:000002">
    <property type="entry name" value="Carbamoyl-phosphate synthase large chain"/>
    <property type="match status" value="1"/>
</dbReference>
<evidence type="ECO:0000256" key="11">
    <source>
        <dbReference type="ARBA" id="ARBA00023211"/>
    </source>
</evidence>
<dbReference type="InterPro" id="IPR036914">
    <property type="entry name" value="MGS-like_dom_sf"/>
</dbReference>
<evidence type="ECO:0000256" key="1">
    <source>
        <dbReference type="ARBA" id="ARBA00005077"/>
    </source>
</evidence>
<dbReference type="SMART" id="SM01096">
    <property type="entry name" value="CPSase_L_D3"/>
    <property type="match status" value="1"/>
</dbReference>
<evidence type="ECO:0000259" key="17">
    <source>
        <dbReference type="PROSITE" id="PS50975"/>
    </source>
</evidence>
<keyword evidence="8" id="KW-0677">Repeat</keyword>
<dbReference type="InterPro" id="IPR006274">
    <property type="entry name" value="CarbamoylP_synth_ssu"/>
</dbReference>
<dbReference type="FunFam" id="3.50.30.20:FF:000002">
    <property type="entry name" value="Carbamoyl-phosphate synthase 1, mitochondrial"/>
    <property type="match status" value="1"/>
</dbReference>
<dbReference type="SUPFAM" id="SSF52021">
    <property type="entry name" value="Carbamoyl phosphate synthetase, small subunit N-terminal domain"/>
    <property type="match status" value="1"/>
</dbReference>
<dbReference type="Pfam" id="PF25596">
    <property type="entry name" value="CPSase_L_D1"/>
    <property type="match status" value="2"/>
</dbReference>
<dbReference type="FunFam" id="3.40.50.20:FF:000001">
    <property type="entry name" value="Carbamoyl-phosphate synthase large chain"/>
    <property type="match status" value="1"/>
</dbReference>
<evidence type="ECO:0000256" key="12">
    <source>
        <dbReference type="ARBA" id="ARBA00044063"/>
    </source>
</evidence>
<keyword evidence="11" id="KW-0464">Manganese</keyword>
<dbReference type="InterPro" id="IPR011761">
    <property type="entry name" value="ATP-grasp"/>
</dbReference>
<dbReference type="Pfam" id="PF00117">
    <property type="entry name" value="GATase"/>
    <property type="match status" value="1"/>
</dbReference>
<dbReference type="GO" id="GO:0005524">
    <property type="term" value="F:ATP binding"/>
    <property type="evidence" value="ECO:0007669"/>
    <property type="project" value="UniProtKB-UniRule"/>
</dbReference>
<keyword evidence="20" id="KW-1185">Reference proteome</keyword>
<evidence type="ECO:0000256" key="2">
    <source>
        <dbReference type="ARBA" id="ARBA00009799"/>
    </source>
</evidence>
<dbReference type="PROSITE" id="PS50975">
    <property type="entry name" value="ATP_GRASP"/>
    <property type="match status" value="2"/>
</dbReference>
<dbReference type="GO" id="GO:0004070">
    <property type="term" value="F:aspartate carbamoyltransferase activity"/>
    <property type="evidence" value="ECO:0000318"/>
    <property type="project" value="GO_Central"/>
</dbReference>
<reference evidence="19 20" key="1">
    <citation type="journal article" date="2008" name="Nature">
        <title>The genome of the choanoflagellate Monosiga brevicollis and the origin of metazoans.</title>
        <authorList>
            <consortium name="JGI Sequencing"/>
            <person name="King N."/>
            <person name="Westbrook M.J."/>
            <person name="Young S.L."/>
            <person name="Kuo A."/>
            <person name="Abedin M."/>
            <person name="Chapman J."/>
            <person name="Fairclough S."/>
            <person name="Hellsten U."/>
            <person name="Isogai Y."/>
            <person name="Letunic I."/>
            <person name="Marr M."/>
            <person name="Pincus D."/>
            <person name="Putnam N."/>
            <person name="Rokas A."/>
            <person name="Wright K.J."/>
            <person name="Zuzow R."/>
            <person name="Dirks W."/>
            <person name="Good M."/>
            <person name="Goodstein D."/>
            <person name="Lemons D."/>
            <person name="Li W."/>
            <person name="Lyons J.B."/>
            <person name="Morris A."/>
            <person name="Nichols S."/>
            <person name="Richter D.J."/>
            <person name="Salamov A."/>
            <person name="Bork P."/>
            <person name="Lim W.A."/>
            <person name="Manning G."/>
            <person name="Miller W.T."/>
            <person name="McGinnis W."/>
            <person name="Shapiro H."/>
            <person name="Tjian R."/>
            <person name="Grigoriev I.V."/>
            <person name="Rokhsar D."/>
        </authorList>
    </citation>
    <scope>NUCLEOTIDE SEQUENCE [LARGE SCALE GENOMIC DNA]</scope>
    <source>
        <strain evidence="20">MX1 / ATCC 50154</strain>
    </source>
</reference>
<dbReference type="Pfam" id="PF02787">
    <property type="entry name" value="CPSase_L_D3"/>
    <property type="match status" value="1"/>
</dbReference>
<dbReference type="PROSITE" id="PS51855">
    <property type="entry name" value="MGS"/>
    <property type="match status" value="1"/>
</dbReference>
<keyword evidence="6" id="KW-0028">Amino-acid biosynthesis</keyword>
<dbReference type="Pfam" id="PF02142">
    <property type="entry name" value="MGS"/>
    <property type="match status" value="1"/>
</dbReference>
<dbReference type="GO" id="GO:0006207">
    <property type="term" value="P:'de novo' pyrimidine nucleobase biosynthetic process"/>
    <property type="evidence" value="ECO:0000318"/>
    <property type="project" value="GO_Central"/>
</dbReference>
<gene>
    <name evidence="19" type="ORF">MONBRDRAFT_17284</name>
</gene>
<sequence length="1485" mass="162451">MQLVLEDGTVFNGYSFGSTKPSTGEVVFNTGMSSYPESLTDPSYLGQILTCTYPLIGNFGAPSYEKDALGLYKHLESGRIQVSGLVVSDYSEQYSHFEAVQSLHDWLHKEGVPGICGIDTRALTKKIREHGVMLGKIVPAGADYVVNFEDPNKRNLVAEASRKTAQTFMLEEGSDVDILAVDCGMKDNIIRQLVQRGARVKVVPWNHDISQEYYDGLFYSNGPGDPAMATETINHLRNALKQDKPIFGICMGHQLLSLAAGAQSYKLPFGNRGQNQPCINLEDRRCYITPQNHGYAIDAETLPENWEPLFVNANDGSNEGCKHVSKPFFSVQFHPEAAGGPQDTGFLFDRFLSLVRQSKAKSPALSMPIGPSLASGKPLDATLPSHTDLKFPSAAVIASYPPLKKVLILGSGGLQIGQAGEFDYSGSQAIKALKERNVQSILINPNIATVQTAEGLADQVYLLPVIPEFVQSVIEKERPDGIFLQFGGQTALNCGIELDKLGILSHYGVRVLGTSVSSIIATEDRDIFAAKLTEIGERIAPSIAATSTEAAIQAAHEIGYPVIVRAAFSLGGLGSGFAHDDAQLRTLCSRAFSSCPQVLVEKSLKGWKEIEYEVVRDQYDNCVTVCNMENFDPLGIHTGDSIVVAPSQTLSDKDYHLLRSASIRVARQLGIVGECNVQFALDPLSRDYCIIEANPRLSRSSALASKATGYPLAFVAAKLAMGENLGDVRNSVTGTTTACFEPALDYVVTKIPRWDLKKFNNASPILGSGMKSVGEVMAIGRSFEESLQKAVRMVDPSLDGFEPKASNDLLESLSVPTESRLFSVAEAFRQGYTVDQIYSLTFIDRWFLYKCKNIFDIGMELEQHSLSDLPEDLLQEAKKAGFSDKQIAKRIGASELAVREKRKAANIVPSVKQIDTLAAEFPAQTNYLYTTYHGTEDDVDFNEHGTMVLGSGVYRIGSSVEFDYSAVQCIRTLRDLGKKTIMVNYNPETVSTDYDESDRLYFEELSLERVLDIHDKENDSGVVVSVGGQIPNNLAMHLHEQGMQILGTHPENIDRAEDRDKFSKLMDDIGVDQPAWRELTNLAEAEDFCNTVGYPVLVRPSYVLSGAAMNVVRTPEQLDRYLREAAEVSRDHPVVISKFIQGAREIELDAVAQKGEVVAYAIAEHVEQAGVHSGDATLVLPAQDLEDNIFQGILESGRKIAAALQISGPFNAQFIVEDSGAIKVIETNLRASRSLPFCSKVMGIDFVDRATRIFSGEHVEPIDCHTVAPPYVGVKAPQFSWSRLLGADPVLGVEMASTGEVGCLGTSKHEAFLKALMSANLRLPRKNILIMGGDEKNAFLPSARALAAMGYSLLATPGTAFHLAHHGVAVTRLSMPRQDDYLADPHTPDVLHALRNGKVDLFINFPRVTSLGQEPNTDEQRKTYRVRRAAVDHNVPIITNLKVAQQLVESLAKTHKFGVDSYQELRAEARAKAAAAGEKVYTEQD</sequence>
<evidence type="ECO:0000256" key="4">
    <source>
        <dbReference type="ARBA" id="ARBA00022571"/>
    </source>
</evidence>
<keyword evidence="7" id="KW-0479">Metal-binding</keyword>
<dbReference type="GO" id="GO:0005829">
    <property type="term" value="C:cytosol"/>
    <property type="evidence" value="ECO:0000318"/>
    <property type="project" value="GO_Central"/>
</dbReference>
<evidence type="ECO:0000256" key="10">
    <source>
        <dbReference type="ARBA" id="ARBA00022840"/>
    </source>
</evidence>
<keyword evidence="5" id="KW-0436">Ligase</keyword>
<dbReference type="Gene3D" id="3.50.30.20">
    <property type="entry name" value="Carbamoyl-phosphate synthase small subunit, N-terminal domain"/>
    <property type="match status" value="1"/>
</dbReference>
<dbReference type="GO" id="GO:0046872">
    <property type="term" value="F:metal ion binding"/>
    <property type="evidence" value="ECO:0007669"/>
    <property type="project" value="UniProtKB-KW"/>
</dbReference>
<dbReference type="HAMAP" id="MF_01209">
    <property type="entry name" value="CPSase_S_chain"/>
    <property type="match status" value="1"/>
</dbReference>
<dbReference type="Gene3D" id="3.30.470.20">
    <property type="entry name" value="ATP-grasp fold, B domain"/>
    <property type="match status" value="2"/>
</dbReference>
<dbReference type="InterPro" id="IPR029062">
    <property type="entry name" value="Class_I_gatase-like"/>
</dbReference>
<dbReference type="InterPro" id="IPR036897">
    <property type="entry name" value="CarbamoylP_synth_lsu_oligo_sf"/>
</dbReference>
<dbReference type="STRING" id="81824.A9UQJ1"/>
<dbReference type="InterPro" id="IPR011607">
    <property type="entry name" value="MGS-like_dom"/>
</dbReference>
<protein>
    <recommendedName>
        <fullName evidence="15">Carbamoyl phosphate synthase arginine-specific large chain</fullName>
        <ecNumber evidence="12">6.3.4.16</ecNumber>
        <ecNumber evidence="3">6.3.5.5</ecNumber>
    </recommendedName>
</protein>
<dbReference type="PANTHER" id="PTHR11405">
    <property type="entry name" value="CARBAMOYLTRANSFERASE FAMILY MEMBER"/>
    <property type="match status" value="1"/>
</dbReference>
<evidence type="ECO:0000256" key="15">
    <source>
        <dbReference type="ARBA" id="ARBA00074189"/>
    </source>
</evidence>
<dbReference type="PRINTS" id="PR00098">
    <property type="entry name" value="CPSASE"/>
</dbReference>
<dbReference type="Gene3D" id="1.10.1030.10">
    <property type="entry name" value="Carbamoyl-phosphate synthetase, large subunit oligomerisation domain"/>
    <property type="match status" value="1"/>
</dbReference>
<dbReference type="Pfam" id="PF00988">
    <property type="entry name" value="CPSase_sm_chain"/>
    <property type="match status" value="1"/>
</dbReference>
<dbReference type="InterPro" id="IPR005483">
    <property type="entry name" value="CPSase_dom"/>
</dbReference>
<dbReference type="PRINTS" id="PR00097">
    <property type="entry name" value="ANTSNTHASEII"/>
</dbReference>
<dbReference type="InterPro" id="IPR002474">
    <property type="entry name" value="CarbamoylP_synth_ssu_N"/>
</dbReference>
<dbReference type="InterPro" id="IPR017926">
    <property type="entry name" value="GATASE"/>
</dbReference>
<dbReference type="NCBIfam" id="TIGR01369">
    <property type="entry name" value="CPSaseII_lrg"/>
    <property type="match status" value="1"/>
</dbReference>
<dbReference type="GO" id="GO:0006526">
    <property type="term" value="P:L-arginine biosynthetic process"/>
    <property type="evidence" value="ECO:0007669"/>
    <property type="project" value="UniProtKB-KW"/>
</dbReference>
<dbReference type="NCBIfam" id="NF009455">
    <property type="entry name" value="PRK12815.1"/>
    <property type="match status" value="1"/>
</dbReference>
<evidence type="ECO:0000256" key="8">
    <source>
        <dbReference type="ARBA" id="ARBA00022737"/>
    </source>
</evidence>
<dbReference type="NCBIfam" id="NF009475">
    <property type="entry name" value="PRK12838.1"/>
    <property type="match status" value="1"/>
</dbReference>
<dbReference type="InterPro" id="IPR006275">
    <property type="entry name" value="CPSase_lsu"/>
</dbReference>
<dbReference type="GO" id="GO:0005737">
    <property type="term" value="C:cytoplasm"/>
    <property type="evidence" value="ECO:0000318"/>
    <property type="project" value="GO_Central"/>
</dbReference>
<dbReference type="Gene3D" id="3.40.50.880">
    <property type="match status" value="1"/>
</dbReference>
<comment type="catalytic activity">
    <reaction evidence="14">
        <text>hydrogencarbonate + L-glutamine + 2 ATP + H2O = carbamoyl phosphate + L-glutamate + 2 ADP + phosphate + 2 H(+)</text>
        <dbReference type="Rhea" id="RHEA:18633"/>
        <dbReference type="ChEBI" id="CHEBI:15377"/>
        <dbReference type="ChEBI" id="CHEBI:15378"/>
        <dbReference type="ChEBI" id="CHEBI:17544"/>
        <dbReference type="ChEBI" id="CHEBI:29985"/>
        <dbReference type="ChEBI" id="CHEBI:30616"/>
        <dbReference type="ChEBI" id="CHEBI:43474"/>
        <dbReference type="ChEBI" id="CHEBI:58228"/>
        <dbReference type="ChEBI" id="CHEBI:58359"/>
        <dbReference type="ChEBI" id="CHEBI:456216"/>
        <dbReference type="EC" id="6.3.5.5"/>
    </reaction>
</comment>